<dbReference type="PROSITE" id="PS51257">
    <property type="entry name" value="PROKAR_LIPOPROTEIN"/>
    <property type="match status" value="1"/>
</dbReference>
<dbReference type="InterPro" id="IPR036680">
    <property type="entry name" value="SPOR-like_sf"/>
</dbReference>
<dbReference type="InterPro" id="IPR011990">
    <property type="entry name" value="TPR-like_helical_dom_sf"/>
</dbReference>
<dbReference type="GO" id="GO:0042802">
    <property type="term" value="F:identical protein binding"/>
    <property type="evidence" value="ECO:0007669"/>
    <property type="project" value="InterPro"/>
</dbReference>
<feature type="signal peptide" evidence="1">
    <location>
        <begin position="1"/>
        <end position="26"/>
    </location>
</feature>
<dbReference type="STRING" id="1420583.V473_10355"/>
<dbReference type="PATRIC" id="fig|1420583.3.peg.2079"/>
<comment type="caution">
    <text evidence="3">The sequence shown here is derived from an EMBL/GenBank/DDBJ whole genome shotgun (WGS) entry which is preliminary data.</text>
</comment>
<dbReference type="Pfam" id="PF05036">
    <property type="entry name" value="SPOR"/>
    <property type="match status" value="1"/>
</dbReference>
<evidence type="ECO:0000256" key="1">
    <source>
        <dbReference type="SAM" id="SignalP"/>
    </source>
</evidence>
<evidence type="ECO:0000313" key="3">
    <source>
        <dbReference type="EMBL" id="KMS58486.1"/>
    </source>
</evidence>
<protein>
    <submittedName>
        <fullName evidence="3">Flp pilus assembly protein TadD</fullName>
    </submittedName>
</protein>
<dbReference type="SUPFAM" id="SSF110997">
    <property type="entry name" value="Sporulation related repeat"/>
    <property type="match status" value="1"/>
</dbReference>
<dbReference type="GO" id="GO:0042834">
    <property type="term" value="F:peptidoglycan binding"/>
    <property type="evidence" value="ECO:0007669"/>
    <property type="project" value="InterPro"/>
</dbReference>
<dbReference type="Pfam" id="PF07721">
    <property type="entry name" value="TPR_4"/>
    <property type="match status" value="2"/>
</dbReference>
<reference evidence="3 4" key="1">
    <citation type="journal article" date="2015" name="G3 (Bethesda)">
        <title>Insights into Ongoing Evolution of the Hexachlorocyclohexane Catabolic Pathway from Comparative Genomics of Ten Sphingomonadaceae Strains.</title>
        <authorList>
            <person name="Pearce S.L."/>
            <person name="Oakeshott J.G."/>
            <person name="Pandey G."/>
        </authorList>
    </citation>
    <scope>NUCLEOTIDE SEQUENCE [LARGE SCALE GENOMIC DNA]</scope>
    <source>
        <strain evidence="3 4">LL01</strain>
    </source>
</reference>
<sequence>MKRTTFGKAALSSLLVATTMVGCTGAAFRPSASAVQQKGNPGKLAIVAEKAMADRNAVKAVEAAEAVVQLQPQNAAYRQILGRAYVLAGRFASAETALRDAMTLGNSDASTIVSLALVQVAQGRADSARSLLVANAGTVPAGDYGLAMAMTGDTAEGVRILSEAIHDPSATARTRQNLAYAYALAGRWKDARMIVGMDLEPLAANKRISDWAQIAEPSLAPMRVAALMGVTIDQGDAGQPVALALAPAAAAAPIEMAQTAPDIAPLPESPPEAPVQVAEAASAPQPVVVSAPVMRAERAPARVAVRDFIIEDGNAKPVLSKSRVAKGQPAVAAAPVARMQQAAFIKPVANGASNWVVQLGAYDNAAIAKEKWMSMAGRSGALAAFPVLTSQATVKGKTYHRLAISGFGSRADAMTACRMIRARSGQCFVREGAPGATPQRWAVAAKGRQYASR</sequence>
<evidence type="ECO:0000313" key="4">
    <source>
        <dbReference type="Proteomes" id="UP000052232"/>
    </source>
</evidence>
<feature type="chain" id="PRO_5005291825" evidence="1">
    <location>
        <begin position="27"/>
        <end position="453"/>
    </location>
</feature>
<accession>A0A0J7Y3J8</accession>
<dbReference type="Gene3D" id="3.30.70.1070">
    <property type="entry name" value="Sporulation related repeat"/>
    <property type="match status" value="1"/>
</dbReference>
<organism evidence="3 4">
    <name type="scientific">Sphingobium cupriresistens LL01</name>
    <dbReference type="NCBI Taxonomy" id="1420583"/>
    <lineage>
        <taxon>Bacteria</taxon>
        <taxon>Pseudomonadati</taxon>
        <taxon>Pseudomonadota</taxon>
        <taxon>Alphaproteobacteria</taxon>
        <taxon>Sphingomonadales</taxon>
        <taxon>Sphingomonadaceae</taxon>
        <taxon>Sphingobium</taxon>
    </lineage>
</organism>
<name>A0A0J7Y3J8_9SPHN</name>
<dbReference type="Proteomes" id="UP000052232">
    <property type="component" value="Unassembled WGS sequence"/>
</dbReference>
<evidence type="ECO:0000259" key="2">
    <source>
        <dbReference type="PROSITE" id="PS51724"/>
    </source>
</evidence>
<dbReference type="InterPro" id="IPR007730">
    <property type="entry name" value="SPOR-like_dom"/>
</dbReference>
<dbReference type="PROSITE" id="PS51724">
    <property type="entry name" value="SPOR"/>
    <property type="match status" value="1"/>
</dbReference>
<feature type="domain" description="SPOR" evidence="2">
    <location>
        <begin position="349"/>
        <end position="433"/>
    </location>
</feature>
<dbReference type="SUPFAM" id="SSF48452">
    <property type="entry name" value="TPR-like"/>
    <property type="match status" value="1"/>
</dbReference>
<dbReference type="Gene3D" id="1.25.40.10">
    <property type="entry name" value="Tetratricopeptide repeat domain"/>
    <property type="match status" value="1"/>
</dbReference>
<dbReference type="InterPro" id="IPR011717">
    <property type="entry name" value="TPR-4"/>
</dbReference>
<dbReference type="AlphaFoldDB" id="A0A0J7Y3J8"/>
<dbReference type="RefSeq" id="WP_066603287.1">
    <property type="nucleotide sequence ID" value="NZ_KQ130434.1"/>
</dbReference>
<keyword evidence="4" id="KW-1185">Reference proteome</keyword>
<dbReference type="EMBL" id="JACT01000001">
    <property type="protein sequence ID" value="KMS58486.1"/>
    <property type="molecule type" value="Genomic_DNA"/>
</dbReference>
<gene>
    <name evidence="3" type="ORF">V473_10355</name>
</gene>
<keyword evidence="1" id="KW-0732">Signal</keyword>
<proteinExistence type="predicted"/>